<comment type="caution">
    <text evidence="1">The sequence shown here is derived from an EMBL/GenBank/DDBJ whole genome shotgun (WGS) entry which is preliminary data.</text>
</comment>
<organism evidence="1 2">
    <name type="scientific">Algoriphagus aquaeductus</name>
    <dbReference type="NCBI Taxonomy" id="475299"/>
    <lineage>
        <taxon>Bacteria</taxon>
        <taxon>Pseudomonadati</taxon>
        <taxon>Bacteroidota</taxon>
        <taxon>Cytophagia</taxon>
        <taxon>Cytophagales</taxon>
        <taxon>Cyclobacteriaceae</taxon>
        <taxon>Algoriphagus</taxon>
    </lineage>
</organism>
<dbReference type="Proteomes" id="UP000248917">
    <property type="component" value="Unassembled WGS sequence"/>
</dbReference>
<sequence length="75" mass="8403">MASTSLGHRVYILFRSGGKCVEAAFSPTPKKTNRTDTERSRGGVKEYFATGRIPYIHIPFSIIGKVRSIFPFQSH</sequence>
<evidence type="ECO:0000313" key="1">
    <source>
        <dbReference type="EMBL" id="PZV78667.1"/>
    </source>
</evidence>
<protein>
    <submittedName>
        <fullName evidence="1">Uncharacterized protein</fullName>
    </submittedName>
</protein>
<evidence type="ECO:0000313" key="2">
    <source>
        <dbReference type="Proteomes" id="UP000248917"/>
    </source>
</evidence>
<proteinExistence type="predicted"/>
<accession>A0A326RTT4</accession>
<gene>
    <name evidence="1" type="ORF">CLV31_11696</name>
</gene>
<reference evidence="1 2" key="1">
    <citation type="submission" date="2018-06" db="EMBL/GenBank/DDBJ databases">
        <title>Genomic Encyclopedia of Archaeal and Bacterial Type Strains, Phase II (KMG-II): from individual species to whole genera.</title>
        <authorList>
            <person name="Goeker M."/>
        </authorList>
    </citation>
    <scope>NUCLEOTIDE SEQUENCE [LARGE SCALE GENOMIC DNA]</scope>
    <source>
        <strain evidence="1 2">T4</strain>
    </source>
</reference>
<dbReference type="EMBL" id="QKTX01000016">
    <property type="protein sequence ID" value="PZV78667.1"/>
    <property type="molecule type" value="Genomic_DNA"/>
</dbReference>
<keyword evidence="2" id="KW-1185">Reference proteome</keyword>
<dbReference type="AlphaFoldDB" id="A0A326RTT4"/>
<name>A0A326RTT4_9BACT</name>